<proteinExistence type="predicted"/>
<name>A0A5C4TJ26_FRUSA</name>
<dbReference type="Proteomes" id="UP000313312">
    <property type="component" value="Unassembled WGS sequence"/>
</dbReference>
<dbReference type="InterPro" id="IPR048797">
    <property type="entry name" value="PvuRts1I-like_N"/>
</dbReference>
<organism evidence="2 3">
    <name type="scientific">Fructilactobacillus sanfranciscensis</name>
    <name type="common">Lactobacillus sanfranciscensis</name>
    <dbReference type="NCBI Taxonomy" id="1625"/>
    <lineage>
        <taxon>Bacteria</taxon>
        <taxon>Bacillati</taxon>
        <taxon>Bacillota</taxon>
        <taxon>Bacilli</taxon>
        <taxon>Lactobacillales</taxon>
        <taxon>Lactobacillaceae</taxon>
        <taxon>Fructilactobacillus</taxon>
    </lineage>
</organism>
<dbReference type="AlphaFoldDB" id="A0A5C4TJ26"/>
<dbReference type="EMBL" id="QFCR01000043">
    <property type="protein sequence ID" value="TNK89767.1"/>
    <property type="molecule type" value="Genomic_DNA"/>
</dbReference>
<accession>A0A5C4TJ26</accession>
<gene>
    <name evidence="2" type="ORF">DID87_06955</name>
</gene>
<feature type="domain" description="Restriction endonuclease PvuRts1 I-like N-terminal" evidence="1">
    <location>
        <begin position="27"/>
        <end position="86"/>
    </location>
</feature>
<protein>
    <recommendedName>
        <fullName evidence="1">Restriction endonuclease PvuRts1 I-like N-terminal domain-containing protein</fullName>
    </recommendedName>
</protein>
<evidence type="ECO:0000313" key="2">
    <source>
        <dbReference type="EMBL" id="TNK89767.1"/>
    </source>
</evidence>
<evidence type="ECO:0000259" key="1">
    <source>
        <dbReference type="Pfam" id="PF21598"/>
    </source>
</evidence>
<sequence>SCLRNQLTSNTKEGQEMVQVEDSKWPYLLSRLHEQSHKQRESFVINFILMNLLSDDYTDVNPVLQQPVEQDPVSGKREAIDLYFPHGQLSA</sequence>
<reference evidence="2 3" key="1">
    <citation type="submission" date="2018-05" db="EMBL/GenBank/DDBJ databases">
        <title>Lactobacillus sanfranciscensis Ah4 draft denome sequence.</title>
        <authorList>
            <person name="Zhang G."/>
        </authorList>
    </citation>
    <scope>NUCLEOTIDE SEQUENCE [LARGE SCALE GENOMIC DNA]</scope>
    <source>
        <strain evidence="2 3">Ah4</strain>
    </source>
</reference>
<dbReference type="RefSeq" id="WP_225428242.1">
    <property type="nucleotide sequence ID" value="NZ_QFCR01000043.1"/>
</dbReference>
<feature type="non-terminal residue" evidence="2">
    <location>
        <position position="1"/>
    </location>
</feature>
<evidence type="ECO:0000313" key="3">
    <source>
        <dbReference type="Proteomes" id="UP000313312"/>
    </source>
</evidence>
<comment type="caution">
    <text evidence="2">The sequence shown here is derived from an EMBL/GenBank/DDBJ whole genome shotgun (WGS) entry which is preliminary data.</text>
</comment>
<dbReference type="Pfam" id="PF21598">
    <property type="entry name" value="PvuRts1I-like_N"/>
    <property type="match status" value="1"/>
</dbReference>